<keyword evidence="1" id="KW-0812">Transmembrane</keyword>
<protein>
    <recommendedName>
        <fullName evidence="4">Phosphodiester glycosidase domain-containing protein</fullName>
    </recommendedName>
</protein>
<accession>A0ABV5I7Z3</accession>
<gene>
    <name evidence="2" type="ORF">ACFFV7_05490</name>
</gene>
<evidence type="ECO:0008006" key="4">
    <source>
        <dbReference type="Google" id="ProtNLM"/>
    </source>
</evidence>
<comment type="caution">
    <text evidence="2">The sequence shown here is derived from an EMBL/GenBank/DDBJ whole genome shotgun (WGS) entry which is preliminary data.</text>
</comment>
<organism evidence="2 3">
    <name type="scientific">Nonomuraea spiralis</name>
    <dbReference type="NCBI Taxonomy" id="46182"/>
    <lineage>
        <taxon>Bacteria</taxon>
        <taxon>Bacillati</taxon>
        <taxon>Actinomycetota</taxon>
        <taxon>Actinomycetes</taxon>
        <taxon>Streptosporangiales</taxon>
        <taxon>Streptosporangiaceae</taxon>
        <taxon>Nonomuraea</taxon>
    </lineage>
</organism>
<name>A0ABV5I7Z3_9ACTN</name>
<evidence type="ECO:0000313" key="2">
    <source>
        <dbReference type="EMBL" id="MFB9200636.1"/>
    </source>
</evidence>
<evidence type="ECO:0000256" key="1">
    <source>
        <dbReference type="SAM" id="Phobius"/>
    </source>
</evidence>
<dbReference type="RefSeq" id="WP_189646582.1">
    <property type="nucleotide sequence ID" value="NZ_BMRC01000003.1"/>
</dbReference>
<dbReference type="Proteomes" id="UP001589647">
    <property type="component" value="Unassembled WGS sequence"/>
</dbReference>
<evidence type="ECO:0000313" key="3">
    <source>
        <dbReference type="Proteomes" id="UP001589647"/>
    </source>
</evidence>
<feature type="transmembrane region" description="Helical" evidence="1">
    <location>
        <begin position="18"/>
        <end position="37"/>
    </location>
</feature>
<keyword evidence="3" id="KW-1185">Reference proteome</keyword>
<reference evidence="2 3" key="1">
    <citation type="submission" date="2024-09" db="EMBL/GenBank/DDBJ databases">
        <authorList>
            <person name="Sun Q."/>
            <person name="Mori K."/>
        </authorList>
    </citation>
    <scope>NUCLEOTIDE SEQUENCE [LARGE SCALE GENOMIC DNA]</scope>
    <source>
        <strain evidence="2 3">CCM 3426</strain>
    </source>
</reference>
<sequence>MSDQFDVIEAGGRGRRRWIGLAVVLTLLVIPAVSLLLSRDPGSGLPTPSSTAPIRSLTRIDNGPHALRVPARTKGHDEIIDVVFPDGRRAEVRYPADLDLNELGVRPFQGAWIDGQFRRLGVPYNGVAEVTGGGRPIRSYGPDVTLWPRQPGSGGEGQTLLFVFGQWRVVMQDPGQGLTFDQRMALARELRGRTTKDGFLVLSGKGSVRLAGHGATAQGDPVGPQLWFGGGVREVVALVPMPDCARKARLPSVIAGRGYPGEWTCQGDVEIAVAGSADFRKRALAGIRVTLGR</sequence>
<keyword evidence="1" id="KW-0472">Membrane</keyword>
<proteinExistence type="predicted"/>
<keyword evidence="1" id="KW-1133">Transmembrane helix</keyword>
<dbReference type="EMBL" id="JBHMEI010000003">
    <property type="protein sequence ID" value="MFB9200636.1"/>
    <property type="molecule type" value="Genomic_DNA"/>
</dbReference>